<evidence type="ECO:0000259" key="7">
    <source>
        <dbReference type="PROSITE" id="PS51858"/>
    </source>
</evidence>
<dbReference type="GO" id="GO:0070646">
    <property type="term" value="P:protein modification by small protein removal"/>
    <property type="evidence" value="ECO:0007669"/>
    <property type="project" value="TreeGrafter"/>
</dbReference>
<evidence type="ECO:0008006" key="10">
    <source>
        <dbReference type="Google" id="ProtNLM"/>
    </source>
</evidence>
<evidence type="ECO:0000259" key="5">
    <source>
        <dbReference type="PROSITE" id="PS51352"/>
    </source>
</evidence>
<name>A0A4U0TLN7_9PEZI</name>
<dbReference type="PROSITE" id="PS51396">
    <property type="entry name" value="PUL"/>
    <property type="match status" value="1"/>
</dbReference>
<dbReference type="Gene3D" id="3.90.1720.30">
    <property type="entry name" value="PPPDE domains"/>
    <property type="match status" value="1"/>
</dbReference>
<dbReference type="Proteomes" id="UP000310066">
    <property type="component" value="Unassembled WGS sequence"/>
</dbReference>
<dbReference type="PROSITE" id="PS51352">
    <property type="entry name" value="THIOREDOXIN_2"/>
    <property type="match status" value="1"/>
</dbReference>
<dbReference type="InterPro" id="IPR013535">
    <property type="entry name" value="PUL_dom"/>
</dbReference>
<organism evidence="8 9">
    <name type="scientific">Friedmanniomyces endolithicus</name>
    <dbReference type="NCBI Taxonomy" id="329885"/>
    <lineage>
        <taxon>Eukaryota</taxon>
        <taxon>Fungi</taxon>
        <taxon>Dikarya</taxon>
        <taxon>Ascomycota</taxon>
        <taxon>Pezizomycotina</taxon>
        <taxon>Dothideomycetes</taxon>
        <taxon>Dothideomycetidae</taxon>
        <taxon>Mycosphaerellales</taxon>
        <taxon>Teratosphaeriaceae</taxon>
        <taxon>Friedmanniomyces</taxon>
    </lineage>
</organism>
<evidence type="ECO:0000256" key="3">
    <source>
        <dbReference type="ARBA" id="ARBA00022801"/>
    </source>
</evidence>
<evidence type="ECO:0000256" key="2">
    <source>
        <dbReference type="ARBA" id="ARBA00022670"/>
    </source>
</evidence>
<evidence type="ECO:0000313" key="9">
    <source>
        <dbReference type="Proteomes" id="UP000310066"/>
    </source>
</evidence>
<dbReference type="GO" id="GO:0006508">
    <property type="term" value="P:proteolysis"/>
    <property type="evidence" value="ECO:0007669"/>
    <property type="project" value="UniProtKB-KW"/>
</dbReference>
<dbReference type="Gene3D" id="1.25.10.10">
    <property type="entry name" value="Leucine-rich Repeat Variant"/>
    <property type="match status" value="1"/>
</dbReference>
<proteinExistence type="inferred from homology"/>
<evidence type="ECO:0000259" key="6">
    <source>
        <dbReference type="PROSITE" id="PS51396"/>
    </source>
</evidence>
<protein>
    <recommendedName>
        <fullName evidence="10">PPPDE domain-containing protein</fullName>
    </recommendedName>
</protein>
<dbReference type="InterPro" id="IPR011989">
    <property type="entry name" value="ARM-like"/>
</dbReference>
<dbReference type="Pfam" id="PF05903">
    <property type="entry name" value="Peptidase_C97"/>
    <property type="match status" value="1"/>
</dbReference>
<dbReference type="SUPFAM" id="SSF52833">
    <property type="entry name" value="Thioredoxin-like"/>
    <property type="match status" value="1"/>
</dbReference>
<sequence length="583" mass="63674">MEIQLYVYDLTNGMARSMSRAYLGIQIDAVYHTALVFDDIEYFFGAGVQTCRPGATHHGRPMEIIPMGTTQLPLDVILDYLESLKDVYTPESYDLFAHNCNNFTNDFSMFLLGKGIPDHITSLPKRVLDTPFGQMLRPQLDASMRSVTQAPVPSRSMPASQPAGSAAHRATNGGPSSVVNGTSITQATPYGKVVAVTSLIILEKHLQNAAGTAATVFFTSSTCAPCKLAYPTFDSLAEQHPHALFVKTDINAAHDIASRYQIRATPTFMTFSRGDKRDEWTGADPSVLKANVESVLQHTFPPHPHTLLAAPTLQYGSLKPVTYGKVPPLDKLIAKLGEVGKDRQLTALKSFVEITHKDSREATLPDLPAIGSTLRSRVLSLPVDLRFAAVDLLRCAMVDPRVSGYFAEEQHDPKTIPTLLRHVNGLSECPHSLRLVTIHLACNLFTSPLYVREITKPDSELATLLGQLITSSLLDVSHPSVRVASAWLAFNLAATNYRLRREEQMEALAEGLQVELAASVIETLGSEDNEEAVKALLLTLGYLVYCAPQDGELLDLCKTLDAKAIIGASKEQVKLAKEVQSLL</sequence>
<evidence type="ECO:0000256" key="1">
    <source>
        <dbReference type="ARBA" id="ARBA00008140"/>
    </source>
</evidence>
<dbReference type="PANTHER" id="PTHR12378:SF7">
    <property type="entry name" value="DESUMOYLATING ISOPEPTIDASE 1"/>
    <property type="match status" value="1"/>
</dbReference>
<dbReference type="InterPro" id="IPR008580">
    <property type="entry name" value="PPPDE_dom"/>
</dbReference>
<feature type="domain" description="Thioredoxin" evidence="5">
    <location>
        <begin position="161"/>
        <end position="297"/>
    </location>
</feature>
<keyword evidence="3" id="KW-0378">Hydrolase</keyword>
<dbReference type="CDD" id="cd02947">
    <property type="entry name" value="TRX_family"/>
    <property type="match status" value="1"/>
</dbReference>
<accession>A0A4U0TLN7</accession>
<dbReference type="EMBL" id="NAJP01000254">
    <property type="protein sequence ID" value="TKA22868.1"/>
    <property type="molecule type" value="Genomic_DNA"/>
</dbReference>
<dbReference type="GO" id="GO:0008233">
    <property type="term" value="F:peptidase activity"/>
    <property type="evidence" value="ECO:0007669"/>
    <property type="project" value="UniProtKB-KW"/>
</dbReference>
<feature type="domain" description="PPPDE" evidence="7">
    <location>
        <begin position="1"/>
        <end position="141"/>
    </location>
</feature>
<dbReference type="STRING" id="329885.A0A4U0TLN7"/>
<evidence type="ECO:0000313" key="8">
    <source>
        <dbReference type="EMBL" id="TKA22868.1"/>
    </source>
</evidence>
<dbReference type="InterPro" id="IPR013766">
    <property type="entry name" value="Thioredoxin_domain"/>
</dbReference>
<feature type="compositionally biased region" description="Polar residues" evidence="4">
    <location>
        <begin position="145"/>
        <end position="163"/>
    </location>
</feature>
<feature type="domain" description="PUL" evidence="6">
    <location>
        <begin position="308"/>
        <end position="583"/>
    </location>
</feature>
<dbReference type="Pfam" id="PF08324">
    <property type="entry name" value="PUL"/>
    <property type="match status" value="1"/>
</dbReference>
<feature type="region of interest" description="Disordered" evidence="4">
    <location>
        <begin position="143"/>
        <end position="180"/>
    </location>
</feature>
<comment type="caution">
    <text evidence="8">The sequence shown here is derived from an EMBL/GenBank/DDBJ whole genome shotgun (WGS) entry which is preliminary data.</text>
</comment>
<dbReference type="PROSITE" id="PS51858">
    <property type="entry name" value="PPPDE"/>
    <property type="match status" value="1"/>
</dbReference>
<dbReference type="Gene3D" id="3.40.30.10">
    <property type="entry name" value="Glutaredoxin"/>
    <property type="match status" value="1"/>
</dbReference>
<dbReference type="OrthoDB" id="21221at2759"/>
<evidence type="ECO:0000256" key="4">
    <source>
        <dbReference type="SAM" id="MobiDB-lite"/>
    </source>
</evidence>
<dbReference type="AlphaFoldDB" id="A0A4U0TLN7"/>
<reference evidence="8 9" key="1">
    <citation type="submission" date="2017-03" db="EMBL/GenBank/DDBJ databases">
        <title>Genomes of endolithic fungi from Antarctica.</title>
        <authorList>
            <person name="Coleine C."/>
            <person name="Masonjones S."/>
            <person name="Stajich J.E."/>
        </authorList>
    </citation>
    <scope>NUCLEOTIDE SEQUENCE [LARGE SCALE GENOMIC DNA]</scope>
    <source>
        <strain evidence="8 9">CCFEE 5311</strain>
    </source>
</reference>
<keyword evidence="2" id="KW-0645">Protease</keyword>
<dbReference type="InterPro" id="IPR042266">
    <property type="entry name" value="PPPDE_sf"/>
</dbReference>
<dbReference type="SUPFAM" id="SSF48371">
    <property type="entry name" value="ARM repeat"/>
    <property type="match status" value="1"/>
</dbReference>
<gene>
    <name evidence="8" type="ORF">B0A54_17884</name>
</gene>
<comment type="similarity">
    <text evidence="1">Belongs to the DeSI family.</text>
</comment>
<dbReference type="PANTHER" id="PTHR12378">
    <property type="entry name" value="DESUMOYLATING ISOPEPTIDASE"/>
    <property type="match status" value="1"/>
</dbReference>
<dbReference type="Pfam" id="PF00085">
    <property type="entry name" value="Thioredoxin"/>
    <property type="match status" value="1"/>
</dbReference>
<dbReference type="InterPro" id="IPR016024">
    <property type="entry name" value="ARM-type_fold"/>
</dbReference>
<dbReference type="InterPro" id="IPR036249">
    <property type="entry name" value="Thioredoxin-like_sf"/>
</dbReference>
<dbReference type="SMART" id="SM01179">
    <property type="entry name" value="DUF862"/>
    <property type="match status" value="1"/>
</dbReference>